<dbReference type="AlphaFoldDB" id="A0A4P9ZFB6"/>
<name>A0A4P9ZFB6_9ASCO</name>
<dbReference type="PANTHER" id="PTHR13255">
    <property type="entry name" value="ATAXIN-10"/>
    <property type="match status" value="1"/>
</dbReference>
<dbReference type="OrthoDB" id="379794at2759"/>
<dbReference type="InterPro" id="IPR011989">
    <property type="entry name" value="ARM-like"/>
</dbReference>
<dbReference type="Pfam" id="PF09759">
    <property type="entry name" value="Atx10homo_assoc"/>
    <property type="match status" value="1"/>
</dbReference>
<dbReference type="InterPro" id="IPR051374">
    <property type="entry name" value="Ataxin-10/CTR86_families"/>
</dbReference>
<evidence type="ECO:0000256" key="1">
    <source>
        <dbReference type="ARBA" id="ARBA00008384"/>
    </source>
</evidence>
<evidence type="ECO:0000313" key="9">
    <source>
        <dbReference type="Proteomes" id="UP000268321"/>
    </source>
</evidence>
<sequence length="435" mass="48038">MDIDSVNASLHQVHELLRSGGDSTAYTDLLAVLANIIAAAGNPTLRDALVASGAIEATLDALNSGFVPTEEVLHLRVSRGAVLVLRNLILSARSVDSNSILKALQWSLAHASPETPFFRFSVVSYAELLANCASRLGSEFKVDAALFSKTLFGPVTLHLALSDKSLADPVNVVVGYLAKTDIHANRELLPVVEQLICHENFHQWTSYIVENDTKRRFLEQAVLAATGREDWDNSQCLTMLNWALDILKCASPPAIDILNAKVWDTDQLEVLHLVLVRALDILADLSKFNCAQQFFLEYDVLDTIIPLFRAVYENTTVKTAKVVSGTQTKEFPVVSSLIVEIVAFTCNSSFEAQEKIRQLHGLELVLSSCVIDDNNPFLKERAILCLKFLLEKNKANQQFVADLEAKNVAYSSALEAAEYEVDLVEGRVQVKKRQK</sequence>
<keyword evidence="9" id="KW-1185">Reference proteome</keyword>
<organism evidence="8 9">
    <name type="scientific">Metschnikowia bicuspidata</name>
    <dbReference type="NCBI Taxonomy" id="27322"/>
    <lineage>
        <taxon>Eukaryota</taxon>
        <taxon>Fungi</taxon>
        <taxon>Dikarya</taxon>
        <taxon>Ascomycota</taxon>
        <taxon>Saccharomycotina</taxon>
        <taxon>Pichiomycetes</taxon>
        <taxon>Metschnikowiaceae</taxon>
        <taxon>Metschnikowia</taxon>
    </lineage>
</organism>
<keyword evidence="2" id="KW-0132">Cell division</keyword>
<evidence type="ECO:0000256" key="3">
    <source>
        <dbReference type="ARBA" id="ARBA00023306"/>
    </source>
</evidence>
<gene>
    <name evidence="8" type="ORF">METBISCDRAFT_30580</name>
</gene>
<dbReference type="InterPro" id="IPR019156">
    <property type="entry name" value="Ataxin-10_domain"/>
</dbReference>
<evidence type="ECO:0000256" key="6">
    <source>
        <dbReference type="ARBA" id="ARBA00044805"/>
    </source>
</evidence>
<dbReference type="Gene3D" id="1.25.10.10">
    <property type="entry name" value="Leucine-rich Repeat Variant"/>
    <property type="match status" value="1"/>
</dbReference>
<proteinExistence type="inferred from homology"/>
<dbReference type="GO" id="GO:0051301">
    <property type="term" value="P:cell division"/>
    <property type="evidence" value="ECO:0007669"/>
    <property type="project" value="UniProtKB-KW"/>
</dbReference>
<evidence type="ECO:0000313" key="8">
    <source>
        <dbReference type="EMBL" id="RKP30891.1"/>
    </source>
</evidence>
<comment type="function">
    <text evidence="4">May play a role in the regulation of cytokinesis.</text>
</comment>
<evidence type="ECO:0000256" key="5">
    <source>
        <dbReference type="ARBA" id="ARBA00044801"/>
    </source>
</evidence>
<protein>
    <recommendedName>
        <fullName evidence="5">Ataxin-10 homolog</fullName>
    </recommendedName>
    <alternativeName>
        <fullName evidence="6">Copper transport protein 86</fullName>
    </alternativeName>
</protein>
<dbReference type="Proteomes" id="UP000268321">
    <property type="component" value="Unassembled WGS sequence"/>
</dbReference>
<dbReference type="PANTHER" id="PTHR13255:SF0">
    <property type="entry name" value="ATAXIN-10"/>
    <property type="match status" value="1"/>
</dbReference>
<feature type="domain" description="Ataxin-10" evidence="7">
    <location>
        <begin position="336"/>
        <end position="431"/>
    </location>
</feature>
<dbReference type="EMBL" id="ML004450">
    <property type="protein sequence ID" value="RKP30891.1"/>
    <property type="molecule type" value="Genomic_DNA"/>
</dbReference>
<accession>A0A4P9ZFB6</accession>
<dbReference type="InterPro" id="IPR016024">
    <property type="entry name" value="ARM-type_fold"/>
</dbReference>
<dbReference type="SUPFAM" id="SSF48371">
    <property type="entry name" value="ARM repeat"/>
    <property type="match status" value="1"/>
</dbReference>
<evidence type="ECO:0000256" key="2">
    <source>
        <dbReference type="ARBA" id="ARBA00022618"/>
    </source>
</evidence>
<evidence type="ECO:0000259" key="7">
    <source>
        <dbReference type="Pfam" id="PF09759"/>
    </source>
</evidence>
<keyword evidence="3" id="KW-0131">Cell cycle</keyword>
<evidence type="ECO:0000256" key="4">
    <source>
        <dbReference type="ARBA" id="ARBA00044746"/>
    </source>
</evidence>
<reference evidence="9" key="1">
    <citation type="journal article" date="2018" name="Nat. Microbiol.">
        <title>Leveraging single-cell genomics to expand the fungal tree of life.</title>
        <authorList>
            <person name="Ahrendt S.R."/>
            <person name="Quandt C.A."/>
            <person name="Ciobanu D."/>
            <person name="Clum A."/>
            <person name="Salamov A."/>
            <person name="Andreopoulos B."/>
            <person name="Cheng J.F."/>
            <person name="Woyke T."/>
            <person name="Pelin A."/>
            <person name="Henrissat B."/>
            <person name="Reynolds N.K."/>
            <person name="Benny G.L."/>
            <person name="Smith M.E."/>
            <person name="James T.Y."/>
            <person name="Grigoriev I.V."/>
        </authorList>
    </citation>
    <scope>NUCLEOTIDE SEQUENCE [LARGE SCALE GENOMIC DNA]</scope>
    <source>
        <strain evidence="9">Baker2002</strain>
    </source>
</reference>
<comment type="similarity">
    <text evidence="1">Belongs to the ataxin-10 family.</text>
</comment>
<dbReference type="GO" id="GO:0005829">
    <property type="term" value="C:cytosol"/>
    <property type="evidence" value="ECO:0007669"/>
    <property type="project" value="TreeGrafter"/>
</dbReference>